<reference evidence="4" key="1">
    <citation type="submission" date="2017-04" db="EMBL/GenBank/DDBJ databases">
        <title>Finegoldia magna isolated from orthopedic joint implant-associated infections.</title>
        <authorList>
            <person name="Bjorklund S."/>
            <person name="Bruggemann H."/>
            <person name="Jensen A."/>
            <person name="Hellmark B."/>
            <person name="Soderquist B."/>
        </authorList>
    </citation>
    <scope>NUCLEOTIDE SEQUENCE [LARGE SCALE GENOMIC DNA]</scope>
    <source>
        <strain evidence="4">08T492</strain>
    </source>
</reference>
<feature type="transmembrane region" description="Helical" evidence="1">
    <location>
        <begin position="6"/>
        <end position="25"/>
    </location>
</feature>
<evidence type="ECO:0000313" key="3">
    <source>
        <dbReference type="EMBL" id="OXZ36959.1"/>
    </source>
</evidence>
<organism evidence="3 4">
    <name type="scientific">Finegoldia magna</name>
    <name type="common">Peptostreptococcus magnus</name>
    <dbReference type="NCBI Taxonomy" id="1260"/>
    <lineage>
        <taxon>Bacteria</taxon>
        <taxon>Bacillati</taxon>
        <taxon>Bacillota</taxon>
        <taxon>Tissierellia</taxon>
        <taxon>Tissierellales</taxon>
        <taxon>Peptoniphilaceae</taxon>
        <taxon>Finegoldia</taxon>
    </lineage>
</organism>
<name>A0A233VX34_FINMA</name>
<sequence>MKILKVLSIIILVFIVTFSINKFMLSIERNKIVGYGEKIEIKGKNINIVEKGSKNNQVVIIDPGYGTTAPGLDFKPLMDELSQTYHVIAIEPFGYGDSDTIGSPRTVENITDELHQVIQKLGYTKYILCSHSISGVYSLYYLDKYQDEVTGFIGMDTSVPNQLEYTGNTFLPILRKWSNKLGLIRIASRIHPEWFMANNQYYTDETKSQIRYRLYRDFANVDNLDEGRHFADNWNKIKDLHYPRDIKKIFFLTKKEDKDKDWRYIETQNAFEKNNGKIYLMDGSHYIFRDNFMKMSQIIRESF</sequence>
<protein>
    <submittedName>
        <fullName evidence="3">Alpha/beta hydrolase</fullName>
    </submittedName>
</protein>
<comment type="caution">
    <text evidence="3">The sequence shown here is derived from an EMBL/GenBank/DDBJ whole genome shotgun (WGS) entry which is preliminary data.</text>
</comment>
<dbReference type="Pfam" id="PF00561">
    <property type="entry name" value="Abhydrolase_1"/>
    <property type="match status" value="1"/>
</dbReference>
<evidence type="ECO:0000259" key="2">
    <source>
        <dbReference type="Pfam" id="PF00561"/>
    </source>
</evidence>
<keyword evidence="1" id="KW-0472">Membrane</keyword>
<proteinExistence type="predicted"/>
<dbReference type="PANTHER" id="PTHR43798:SF33">
    <property type="entry name" value="HYDROLASE, PUTATIVE (AFU_ORTHOLOGUE AFUA_2G14860)-RELATED"/>
    <property type="match status" value="1"/>
</dbReference>
<dbReference type="InterPro" id="IPR050266">
    <property type="entry name" value="AB_hydrolase_sf"/>
</dbReference>
<keyword evidence="1" id="KW-0812">Transmembrane</keyword>
<accession>A0A233VX34</accession>
<dbReference type="AlphaFoldDB" id="A0A233VX34"/>
<dbReference type="RefSeq" id="WP_094202946.1">
    <property type="nucleotide sequence ID" value="NZ_NDYI01000022.1"/>
</dbReference>
<dbReference type="GO" id="GO:0016020">
    <property type="term" value="C:membrane"/>
    <property type="evidence" value="ECO:0007669"/>
    <property type="project" value="TreeGrafter"/>
</dbReference>
<dbReference type="EMBL" id="NDYI01000022">
    <property type="protein sequence ID" value="OXZ36959.1"/>
    <property type="molecule type" value="Genomic_DNA"/>
</dbReference>
<evidence type="ECO:0000256" key="1">
    <source>
        <dbReference type="SAM" id="Phobius"/>
    </source>
</evidence>
<dbReference type="GO" id="GO:0016787">
    <property type="term" value="F:hydrolase activity"/>
    <property type="evidence" value="ECO:0007669"/>
    <property type="project" value="UniProtKB-KW"/>
</dbReference>
<dbReference type="SUPFAM" id="SSF53474">
    <property type="entry name" value="alpha/beta-Hydrolases"/>
    <property type="match status" value="1"/>
</dbReference>
<dbReference type="PANTHER" id="PTHR43798">
    <property type="entry name" value="MONOACYLGLYCEROL LIPASE"/>
    <property type="match status" value="1"/>
</dbReference>
<dbReference type="Proteomes" id="UP000215361">
    <property type="component" value="Unassembled WGS sequence"/>
</dbReference>
<dbReference type="InterPro" id="IPR000073">
    <property type="entry name" value="AB_hydrolase_1"/>
</dbReference>
<keyword evidence="3" id="KW-0378">Hydrolase</keyword>
<dbReference type="InterPro" id="IPR029058">
    <property type="entry name" value="AB_hydrolase_fold"/>
</dbReference>
<evidence type="ECO:0000313" key="4">
    <source>
        <dbReference type="Proteomes" id="UP000215361"/>
    </source>
</evidence>
<gene>
    <name evidence="3" type="ORF">B9N56_07530</name>
</gene>
<keyword evidence="1" id="KW-1133">Transmembrane helix</keyword>
<dbReference type="Gene3D" id="3.40.50.1820">
    <property type="entry name" value="alpha/beta hydrolase"/>
    <property type="match status" value="1"/>
</dbReference>
<feature type="domain" description="AB hydrolase-1" evidence="2">
    <location>
        <begin position="59"/>
        <end position="166"/>
    </location>
</feature>